<evidence type="ECO:0000259" key="2">
    <source>
        <dbReference type="Pfam" id="PF00578"/>
    </source>
</evidence>
<evidence type="ECO:0000313" key="3">
    <source>
        <dbReference type="EMBL" id="MFB9063568.1"/>
    </source>
</evidence>
<keyword evidence="3" id="KW-0560">Oxidoreductase</keyword>
<keyword evidence="1" id="KW-0732">Signal</keyword>
<dbReference type="EC" id="1.11.1.24" evidence="3"/>
<name>A0ABV5FJ59_9FLAO</name>
<gene>
    <name evidence="3" type="ORF">ACFFUQ_05995</name>
</gene>
<dbReference type="PANTHER" id="PTHR42852:SF13">
    <property type="entry name" value="PROTEIN DIPZ"/>
    <property type="match status" value="1"/>
</dbReference>
<dbReference type="Pfam" id="PF00578">
    <property type="entry name" value="AhpC-TSA"/>
    <property type="match status" value="1"/>
</dbReference>
<dbReference type="InterPro" id="IPR000866">
    <property type="entry name" value="AhpC/TSA"/>
</dbReference>
<dbReference type="GO" id="GO:0140824">
    <property type="term" value="F:thioredoxin-dependent peroxiredoxin activity"/>
    <property type="evidence" value="ECO:0007669"/>
    <property type="project" value="UniProtKB-EC"/>
</dbReference>
<dbReference type="PANTHER" id="PTHR42852">
    <property type="entry name" value="THIOL:DISULFIDE INTERCHANGE PROTEIN DSBE"/>
    <property type="match status" value="1"/>
</dbReference>
<keyword evidence="3" id="KW-0575">Peroxidase</keyword>
<dbReference type="InterPro" id="IPR036249">
    <property type="entry name" value="Thioredoxin-like_sf"/>
</dbReference>
<dbReference type="EMBL" id="JBHMEX010000023">
    <property type="protein sequence ID" value="MFB9063568.1"/>
    <property type="molecule type" value="Genomic_DNA"/>
</dbReference>
<feature type="signal peptide" evidence="1">
    <location>
        <begin position="1"/>
        <end position="20"/>
    </location>
</feature>
<evidence type="ECO:0000256" key="1">
    <source>
        <dbReference type="SAM" id="SignalP"/>
    </source>
</evidence>
<dbReference type="Proteomes" id="UP001589589">
    <property type="component" value="Unassembled WGS sequence"/>
</dbReference>
<keyword evidence="4" id="KW-1185">Reference proteome</keyword>
<sequence length="391" mass="45149">MIRKRIMLMLFLVYNFSTWAQNITISFEKFPSKKYTLIGYRGTKTDTLTKGHLDKQGNAKLQLPTSVKKYQGVASLVIDDDAKMDMILNNENFSVASIYSYPDTRTSQFNGSEENQFFKNYLLGDEVIIKPNLYATQLKKEMDYLNRILVVASASDSEIENLRSEFLSANMTVFYHSPFWKTMLTYWVTMYNNRIKDDDKLVADALQIMKNIKQEPIVNEFANNLIDICEQYGWEYIKNQLVLHIYNSGIIKAPTRNLAILLKSRGVQIGETPPDFLIDKKTKLSSLFNDTVLLLFYDSTCYKCSNEIKELKTYSGKLEASKIKIVTISLDATQKELEENTKGFSWKYKLNDPNNNLFYPYGVIMTPTYFVIEKGKITGRYAQLEDTGLNK</sequence>
<dbReference type="RefSeq" id="WP_290268019.1">
    <property type="nucleotide sequence ID" value="NZ_JAUFQQ010000005.1"/>
</dbReference>
<dbReference type="SUPFAM" id="SSF52833">
    <property type="entry name" value="Thioredoxin-like"/>
    <property type="match status" value="1"/>
</dbReference>
<protein>
    <submittedName>
        <fullName evidence="3">Peroxiredoxin family protein</fullName>
        <ecNumber evidence="3">1.11.1.24</ecNumber>
    </submittedName>
</protein>
<proteinExistence type="predicted"/>
<comment type="caution">
    <text evidence="3">The sequence shown here is derived from an EMBL/GenBank/DDBJ whole genome shotgun (WGS) entry which is preliminary data.</text>
</comment>
<feature type="chain" id="PRO_5047419629" evidence="1">
    <location>
        <begin position="21"/>
        <end position="391"/>
    </location>
</feature>
<organism evidence="3 4">
    <name type="scientific">Flavobacterium branchiarum</name>
    <dbReference type="NCBI Taxonomy" id="1114870"/>
    <lineage>
        <taxon>Bacteria</taxon>
        <taxon>Pseudomonadati</taxon>
        <taxon>Bacteroidota</taxon>
        <taxon>Flavobacteriia</taxon>
        <taxon>Flavobacteriales</taxon>
        <taxon>Flavobacteriaceae</taxon>
        <taxon>Flavobacterium</taxon>
    </lineage>
</organism>
<reference evidence="3 4" key="1">
    <citation type="submission" date="2024-09" db="EMBL/GenBank/DDBJ databases">
        <authorList>
            <person name="Sun Q."/>
            <person name="Mori K."/>
        </authorList>
    </citation>
    <scope>NUCLEOTIDE SEQUENCE [LARGE SCALE GENOMIC DNA]</scope>
    <source>
        <strain evidence="3 4">CECT 7908</strain>
    </source>
</reference>
<evidence type="ECO:0000313" key="4">
    <source>
        <dbReference type="Proteomes" id="UP001589589"/>
    </source>
</evidence>
<dbReference type="InterPro" id="IPR050553">
    <property type="entry name" value="Thioredoxin_ResA/DsbE_sf"/>
</dbReference>
<feature type="domain" description="Alkyl hydroperoxide reductase subunit C/ Thiol specific antioxidant" evidence="2">
    <location>
        <begin position="279"/>
        <end position="377"/>
    </location>
</feature>
<dbReference type="Gene3D" id="3.40.30.10">
    <property type="entry name" value="Glutaredoxin"/>
    <property type="match status" value="1"/>
</dbReference>
<accession>A0ABV5FJ59</accession>